<dbReference type="PANTHER" id="PTHR43459:SF1">
    <property type="entry name" value="EG:BACN32G11.4 PROTEIN"/>
    <property type="match status" value="1"/>
</dbReference>
<accession>A0A381RWM7</accession>
<gene>
    <name evidence="1" type="ORF">METZ01_LOCUS49116</name>
</gene>
<dbReference type="InterPro" id="IPR001753">
    <property type="entry name" value="Enoyl-CoA_hydra/iso"/>
</dbReference>
<dbReference type="SUPFAM" id="SSF52096">
    <property type="entry name" value="ClpP/crotonase"/>
    <property type="match status" value="1"/>
</dbReference>
<dbReference type="InterPro" id="IPR014748">
    <property type="entry name" value="Enoyl-CoA_hydra_C"/>
</dbReference>
<dbReference type="AlphaFoldDB" id="A0A381RWM7"/>
<organism evidence="1">
    <name type="scientific">marine metagenome</name>
    <dbReference type="NCBI Taxonomy" id="408172"/>
    <lineage>
        <taxon>unclassified sequences</taxon>
        <taxon>metagenomes</taxon>
        <taxon>ecological metagenomes</taxon>
    </lineage>
</organism>
<evidence type="ECO:0008006" key="2">
    <source>
        <dbReference type="Google" id="ProtNLM"/>
    </source>
</evidence>
<dbReference type="Pfam" id="PF00378">
    <property type="entry name" value="ECH_1"/>
    <property type="match status" value="1"/>
</dbReference>
<sequence length="282" mass="30616">MNDESAGERPDDSAERILFEIRNQVAWITIDSPDRGNALTPAMRDRLGSLMRGLNGRFEARAAVITATGDRHFCTGADLGAPPQPAPRPEGAPQPAVGEVRRMMLDGQLTLMPSVLDCEVPVIAAVNGTAAGIGAHLALCCDLVVMADHARFIEIFARRGLVPDGLGAWILPRLVGLQKAKELVFLAEDVPAEEAQRLGLCNRVVPGADLRDAATEWAERLASGPTRSFMLSKWLLNRSLDVDRRTLEDNEAWAVELISGTEDAAEGVASFLERRDPSWRGF</sequence>
<dbReference type="PANTHER" id="PTHR43459">
    <property type="entry name" value="ENOYL-COA HYDRATASE"/>
    <property type="match status" value="1"/>
</dbReference>
<protein>
    <recommendedName>
        <fullName evidence="2">Enoyl-CoA hydratase</fullName>
    </recommendedName>
</protein>
<dbReference type="CDD" id="cd06558">
    <property type="entry name" value="crotonase-like"/>
    <property type="match status" value="1"/>
</dbReference>
<reference evidence="1" key="1">
    <citation type="submission" date="2018-05" db="EMBL/GenBank/DDBJ databases">
        <authorList>
            <person name="Lanie J.A."/>
            <person name="Ng W.-L."/>
            <person name="Kazmierczak K.M."/>
            <person name="Andrzejewski T.M."/>
            <person name="Davidsen T.M."/>
            <person name="Wayne K.J."/>
            <person name="Tettelin H."/>
            <person name="Glass J.I."/>
            <person name="Rusch D."/>
            <person name="Podicherti R."/>
            <person name="Tsui H.-C.T."/>
            <person name="Winkler M.E."/>
        </authorList>
    </citation>
    <scope>NUCLEOTIDE SEQUENCE</scope>
</reference>
<evidence type="ECO:0000313" key="1">
    <source>
        <dbReference type="EMBL" id="SUZ96262.1"/>
    </source>
</evidence>
<dbReference type="Gene3D" id="1.10.12.10">
    <property type="entry name" value="Lyase 2-enoyl-coa Hydratase, Chain A, domain 2"/>
    <property type="match status" value="1"/>
</dbReference>
<dbReference type="Gene3D" id="3.90.226.10">
    <property type="entry name" value="2-enoyl-CoA Hydratase, Chain A, domain 1"/>
    <property type="match status" value="1"/>
</dbReference>
<proteinExistence type="predicted"/>
<dbReference type="InterPro" id="IPR029045">
    <property type="entry name" value="ClpP/crotonase-like_dom_sf"/>
</dbReference>
<name>A0A381RWM7_9ZZZZ</name>
<dbReference type="EMBL" id="UINC01002398">
    <property type="protein sequence ID" value="SUZ96262.1"/>
    <property type="molecule type" value="Genomic_DNA"/>
</dbReference>